<sequence>MQPGSYQYEKARGVSTIGYEHISSSCVGYHEPRSLASSAVKLFGTTALFGGTTSLFGFTTLFRITHIKDLNFVLLTVTRDKLAEDTVTQTKVQPVETWEVQQAISKGKSRRNPEVRREQHKGQCAAKDNLTIFRYRSGHCLRQIQGPHIKNH</sequence>
<evidence type="ECO:0000256" key="1">
    <source>
        <dbReference type="SAM" id="MobiDB-lite"/>
    </source>
</evidence>
<name>A0AAD5MDM1_PARTN</name>
<organism evidence="2 3">
    <name type="scientific">Parelaphostrongylus tenuis</name>
    <name type="common">Meningeal worm</name>
    <dbReference type="NCBI Taxonomy" id="148309"/>
    <lineage>
        <taxon>Eukaryota</taxon>
        <taxon>Metazoa</taxon>
        <taxon>Ecdysozoa</taxon>
        <taxon>Nematoda</taxon>
        <taxon>Chromadorea</taxon>
        <taxon>Rhabditida</taxon>
        <taxon>Rhabditina</taxon>
        <taxon>Rhabditomorpha</taxon>
        <taxon>Strongyloidea</taxon>
        <taxon>Metastrongylidae</taxon>
        <taxon>Parelaphostrongylus</taxon>
    </lineage>
</organism>
<gene>
    <name evidence="2" type="ORF">KIN20_013446</name>
</gene>
<dbReference type="AlphaFoldDB" id="A0AAD5MDM1"/>
<evidence type="ECO:0000313" key="3">
    <source>
        <dbReference type="Proteomes" id="UP001196413"/>
    </source>
</evidence>
<feature type="compositionally biased region" description="Basic and acidic residues" evidence="1">
    <location>
        <begin position="111"/>
        <end position="121"/>
    </location>
</feature>
<feature type="region of interest" description="Disordered" evidence="1">
    <location>
        <begin position="103"/>
        <end position="122"/>
    </location>
</feature>
<dbReference type="EMBL" id="JAHQIW010002638">
    <property type="protein sequence ID" value="KAJ1355880.1"/>
    <property type="molecule type" value="Genomic_DNA"/>
</dbReference>
<accession>A0AAD5MDM1</accession>
<protein>
    <submittedName>
        <fullName evidence="2">Uncharacterized protein</fullName>
    </submittedName>
</protein>
<keyword evidence="3" id="KW-1185">Reference proteome</keyword>
<reference evidence="2" key="1">
    <citation type="submission" date="2021-06" db="EMBL/GenBank/DDBJ databases">
        <title>Parelaphostrongylus tenuis whole genome reference sequence.</title>
        <authorList>
            <person name="Garwood T.J."/>
            <person name="Larsen P.A."/>
            <person name="Fountain-Jones N.M."/>
            <person name="Garbe J.R."/>
            <person name="Macchietto M.G."/>
            <person name="Kania S.A."/>
            <person name="Gerhold R.W."/>
            <person name="Richards J.E."/>
            <person name="Wolf T.M."/>
        </authorList>
    </citation>
    <scope>NUCLEOTIDE SEQUENCE</scope>
    <source>
        <strain evidence="2">MNPRO001-30</strain>
        <tissue evidence="2">Meninges</tissue>
    </source>
</reference>
<evidence type="ECO:0000313" key="2">
    <source>
        <dbReference type="EMBL" id="KAJ1355880.1"/>
    </source>
</evidence>
<comment type="caution">
    <text evidence="2">The sequence shown here is derived from an EMBL/GenBank/DDBJ whole genome shotgun (WGS) entry which is preliminary data.</text>
</comment>
<dbReference type="Proteomes" id="UP001196413">
    <property type="component" value="Unassembled WGS sequence"/>
</dbReference>
<proteinExistence type="predicted"/>